<dbReference type="OrthoDB" id="9787514at2"/>
<evidence type="ECO:0000259" key="1">
    <source>
        <dbReference type="PROSITE" id="PS50883"/>
    </source>
</evidence>
<dbReference type="InterPro" id="IPR001633">
    <property type="entry name" value="EAL_dom"/>
</dbReference>
<evidence type="ECO:0000313" key="3">
    <source>
        <dbReference type="EMBL" id="ASP39789.1"/>
    </source>
</evidence>
<dbReference type="AlphaFoldDB" id="A0A222FM03"/>
<dbReference type="InterPro" id="IPR035919">
    <property type="entry name" value="EAL_sf"/>
</dbReference>
<dbReference type="PROSITE" id="PS50883">
    <property type="entry name" value="EAL"/>
    <property type="match status" value="1"/>
</dbReference>
<dbReference type="SMART" id="SM00267">
    <property type="entry name" value="GGDEF"/>
    <property type="match status" value="1"/>
</dbReference>
<dbReference type="Gene3D" id="3.30.70.270">
    <property type="match status" value="1"/>
</dbReference>
<name>A0A222FM03_9GAMM</name>
<dbReference type="NCBIfam" id="TIGR00254">
    <property type="entry name" value="GGDEF"/>
    <property type="match status" value="1"/>
</dbReference>
<dbReference type="InterPro" id="IPR000160">
    <property type="entry name" value="GGDEF_dom"/>
</dbReference>
<feature type="domain" description="EAL" evidence="1">
    <location>
        <begin position="328"/>
        <end position="571"/>
    </location>
</feature>
<dbReference type="Pfam" id="PF00563">
    <property type="entry name" value="EAL"/>
    <property type="match status" value="1"/>
</dbReference>
<dbReference type="Gene3D" id="3.20.20.450">
    <property type="entry name" value="EAL domain"/>
    <property type="match status" value="1"/>
</dbReference>
<keyword evidence="3" id="KW-0418">Kinase</keyword>
<dbReference type="InterPro" id="IPR050706">
    <property type="entry name" value="Cyclic-di-GMP_PDE-like"/>
</dbReference>
<dbReference type="KEGG" id="bsan:CHH28_14410"/>
<dbReference type="GO" id="GO:0016301">
    <property type="term" value="F:kinase activity"/>
    <property type="evidence" value="ECO:0007669"/>
    <property type="project" value="UniProtKB-KW"/>
</dbReference>
<accession>A0A222FM03</accession>
<dbReference type="Pfam" id="PF00990">
    <property type="entry name" value="GGDEF"/>
    <property type="match status" value="1"/>
</dbReference>
<feature type="domain" description="GGDEF" evidence="2">
    <location>
        <begin position="183"/>
        <end position="317"/>
    </location>
</feature>
<dbReference type="CDD" id="cd01948">
    <property type="entry name" value="EAL"/>
    <property type="match status" value="1"/>
</dbReference>
<dbReference type="CDD" id="cd01949">
    <property type="entry name" value="GGDEF"/>
    <property type="match status" value="1"/>
</dbReference>
<evidence type="ECO:0000259" key="2">
    <source>
        <dbReference type="PROSITE" id="PS50887"/>
    </source>
</evidence>
<dbReference type="SMART" id="SM00052">
    <property type="entry name" value="EAL"/>
    <property type="match status" value="1"/>
</dbReference>
<dbReference type="PANTHER" id="PTHR33121:SF23">
    <property type="entry name" value="CYCLIC DI-GMP PHOSPHODIESTERASE PDEB"/>
    <property type="match status" value="1"/>
</dbReference>
<dbReference type="InterPro" id="IPR029787">
    <property type="entry name" value="Nucleotide_cyclase"/>
</dbReference>
<organism evidence="3 4">
    <name type="scientific">Bacterioplanes sanyensis</name>
    <dbReference type="NCBI Taxonomy" id="1249553"/>
    <lineage>
        <taxon>Bacteria</taxon>
        <taxon>Pseudomonadati</taxon>
        <taxon>Pseudomonadota</taxon>
        <taxon>Gammaproteobacteria</taxon>
        <taxon>Oceanospirillales</taxon>
        <taxon>Oceanospirillaceae</taxon>
        <taxon>Bacterioplanes</taxon>
    </lineage>
</organism>
<proteinExistence type="predicted"/>
<gene>
    <name evidence="3" type="ORF">CHH28_14410</name>
</gene>
<evidence type="ECO:0000313" key="4">
    <source>
        <dbReference type="Proteomes" id="UP000202440"/>
    </source>
</evidence>
<dbReference type="PANTHER" id="PTHR33121">
    <property type="entry name" value="CYCLIC DI-GMP PHOSPHODIESTERASE PDEF"/>
    <property type="match status" value="1"/>
</dbReference>
<dbReference type="InterPro" id="IPR043128">
    <property type="entry name" value="Rev_trsase/Diguanyl_cyclase"/>
</dbReference>
<keyword evidence="4" id="KW-1185">Reference proteome</keyword>
<dbReference type="PROSITE" id="PS50887">
    <property type="entry name" value="GGDEF"/>
    <property type="match status" value="1"/>
</dbReference>
<sequence>MSPGNCTTYPRYPMTMPPSWYLEVDMNNALAQTTTLRQQLASIVGAIPYGIIAVSEYGDVEIVNHPAVAMLGHKNKSPKDFVDDDIGLMIALAPDIYDKYERLILSSKRSSFIEPCRPTGLDTDLVVTCQKMLTGTLFVIEDRTERKALLYDLSHDFLTRLLNHQYFEIRLRLAVEKSKDNGACATFIFIDLDRFKLVDDIAGHAAGDDMLRRVAIALESCVSSQDVVARPGGDEFAVLVYNASTNQAKDIAHKMLKKVESLKLLCAGKVVDVSLSAGIAAVDSEQFEDIRLLVNAADAACRYAKNDAETRVHLIESDYREYRNYLQETNLNHVVNDAIANDEFYLVAQEIRSLNSDKRFSHYEILIRLKDEEGKNIAPNIFIPVAERSRVMAKNDRWVIQEAFSMMRPDMCLSINLSGQSFSDLTLVEFIVNMTDRYQVSPRSITFEITETAAIENIDKTKEFISALRKLGYKFSLDDFGTGLSSYQYLKDLPVDHIKIDGYFVKDIEADTISCAMVQSINDFVHKIGLKTIAEFVSSEGIEDKLKEMGVDYAQGFHVARPVPLADIVAA</sequence>
<keyword evidence="3" id="KW-0808">Transferase</keyword>
<dbReference type="SUPFAM" id="SSF141868">
    <property type="entry name" value="EAL domain-like"/>
    <property type="match status" value="1"/>
</dbReference>
<dbReference type="GO" id="GO:0071111">
    <property type="term" value="F:cyclic-guanylate-specific phosphodiesterase activity"/>
    <property type="evidence" value="ECO:0007669"/>
    <property type="project" value="InterPro"/>
</dbReference>
<dbReference type="Proteomes" id="UP000202440">
    <property type="component" value="Chromosome"/>
</dbReference>
<dbReference type="SUPFAM" id="SSF55073">
    <property type="entry name" value="Nucleotide cyclase"/>
    <property type="match status" value="1"/>
</dbReference>
<reference evidence="3 4" key="1">
    <citation type="submission" date="2017-07" db="EMBL/GenBank/DDBJ databases">
        <title>Annotated genome sequence of Bacterioplanes sanyensis isolated from Red Sea.</title>
        <authorList>
            <person name="Rehman Z.U."/>
        </authorList>
    </citation>
    <scope>NUCLEOTIDE SEQUENCE [LARGE SCALE GENOMIC DNA]</scope>
    <source>
        <strain evidence="3 4">NV9</strain>
    </source>
</reference>
<protein>
    <submittedName>
        <fullName evidence="3">Histidine kinase</fullName>
    </submittedName>
</protein>
<dbReference type="EMBL" id="CP022530">
    <property type="protein sequence ID" value="ASP39789.1"/>
    <property type="molecule type" value="Genomic_DNA"/>
</dbReference>